<evidence type="ECO:0000313" key="10">
    <source>
        <dbReference type="EMBL" id="GAA2345383.1"/>
    </source>
</evidence>
<dbReference type="InterPro" id="IPR011009">
    <property type="entry name" value="Kinase-like_dom_sf"/>
</dbReference>
<dbReference type="Gene3D" id="3.30.200.20">
    <property type="entry name" value="Phosphorylase Kinase, domain 1"/>
    <property type="match status" value="1"/>
</dbReference>
<dbReference type="Pfam" id="PF00069">
    <property type="entry name" value="Pkinase"/>
    <property type="match status" value="1"/>
</dbReference>
<organism evidence="10 11">
    <name type="scientific">Saccharopolyspora halophila</name>
    <dbReference type="NCBI Taxonomy" id="405551"/>
    <lineage>
        <taxon>Bacteria</taxon>
        <taxon>Bacillati</taxon>
        <taxon>Actinomycetota</taxon>
        <taxon>Actinomycetes</taxon>
        <taxon>Pseudonocardiales</taxon>
        <taxon>Pseudonocardiaceae</taxon>
        <taxon>Saccharopolyspora</taxon>
    </lineage>
</organism>
<comment type="caution">
    <text evidence="10">The sequence shown here is derived from an EMBL/GenBank/DDBJ whole genome shotgun (WGS) entry which is preliminary data.</text>
</comment>
<accession>A0ABN3G6Q3</accession>
<dbReference type="CDD" id="cd14014">
    <property type="entry name" value="STKc_PknB_like"/>
    <property type="match status" value="1"/>
</dbReference>
<feature type="compositionally biased region" description="Pro residues" evidence="8">
    <location>
        <begin position="269"/>
        <end position="283"/>
    </location>
</feature>
<dbReference type="InterPro" id="IPR017441">
    <property type="entry name" value="Protein_kinase_ATP_BS"/>
</dbReference>
<evidence type="ECO:0000256" key="1">
    <source>
        <dbReference type="ARBA" id="ARBA00012513"/>
    </source>
</evidence>
<evidence type="ECO:0000256" key="8">
    <source>
        <dbReference type="SAM" id="MobiDB-lite"/>
    </source>
</evidence>
<dbReference type="PROSITE" id="PS50011">
    <property type="entry name" value="PROTEIN_KINASE_DOM"/>
    <property type="match status" value="1"/>
</dbReference>
<sequence>MTDVALLLGGRYRLGSRLGSGGMADVHRAMDTRLQRLVAAKVFRSSADELGRKRFAEEARILAGLSHPGLVAVHDFSADEDELFLIMQLVEGGTLADATDHGPMDPEQVADIGGKLADTLAHVHDNEIVHRDVKPTNVLIGNDGRAFLADFGVSRLADAAGRLTDSGQVVGTTTYMAPEQVSAGEVGCAADVYSLGLVLLECVTARVEYPGGPDAAVARLVRPPQIPQGIPSRLRRGLVGMLASDPKQRITAEQAGDLLNGRTTEIMRPVPPPPRPSPRPPAVPQQRAAQRPPTGSLPAPQSRSKRPLAPIAAGGAAVLVLAALLVVLWPEPEIAEVPPVQGPPGVERLPVDIANLERAVQQ</sequence>
<keyword evidence="3" id="KW-0808">Transferase</keyword>
<dbReference type="PROSITE" id="PS00108">
    <property type="entry name" value="PROTEIN_KINASE_ST"/>
    <property type="match status" value="1"/>
</dbReference>
<feature type="binding site" evidence="7">
    <location>
        <position position="41"/>
    </location>
    <ligand>
        <name>ATP</name>
        <dbReference type="ChEBI" id="CHEBI:30616"/>
    </ligand>
</feature>
<dbReference type="Proteomes" id="UP001501218">
    <property type="component" value="Unassembled WGS sequence"/>
</dbReference>
<feature type="region of interest" description="Disordered" evidence="8">
    <location>
        <begin position="245"/>
        <end position="307"/>
    </location>
</feature>
<keyword evidence="6 7" id="KW-0067">ATP-binding</keyword>
<keyword evidence="4 7" id="KW-0547">Nucleotide-binding</keyword>
<dbReference type="EC" id="2.7.11.1" evidence="1"/>
<dbReference type="RefSeq" id="WP_344129898.1">
    <property type="nucleotide sequence ID" value="NZ_BAAARA010000007.1"/>
</dbReference>
<dbReference type="InterPro" id="IPR000719">
    <property type="entry name" value="Prot_kinase_dom"/>
</dbReference>
<dbReference type="EMBL" id="BAAARA010000007">
    <property type="protein sequence ID" value="GAA2345383.1"/>
    <property type="molecule type" value="Genomic_DNA"/>
</dbReference>
<keyword evidence="11" id="KW-1185">Reference proteome</keyword>
<dbReference type="SUPFAM" id="SSF56112">
    <property type="entry name" value="Protein kinase-like (PK-like)"/>
    <property type="match status" value="1"/>
</dbReference>
<proteinExistence type="predicted"/>
<evidence type="ECO:0000256" key="4">
    <source>
        <dbReference type="ARBA" id="ARBA00022741"/>
    </source>
</evidence>
<gene>
    <name evidence="10" type="ORF">GCM10009854_22770</name>
</gene>
<dbReference type="SMART" id="SM00220">
    <property type="entry name" value="S_TKc"/>
    <property type="match status" value="1"/>
</dbReference>
<dbReference type="Gene3D" id="1.10.510.10">
    <property type="entry name" value="Transferase(Phosphotransferase) domain 1"/>
    <property type="match status" value="1"/>
</dbReference>
<name>A0ABN3G6Q3_9PSEU</name>
<feature type="compositionally biased region" description="Low complexity" evidence="8">
    <location>
        <begin position="284"/>
        <end position="293"/>
    </location>
</feature>
<protein>
    <recommendedName>
        <fullName evidence="1">non-specific serine/threonine protein kinase</fullName>
        <ecNumber evidence="1">2.7.11.1</ecNumber>
    </recommendedName>
</protein>
<reference evidence="10 11" key="1">
    <citation type="journal article" date="2019" name="Int. J. Syst. Evol. Microbiol.">
        <title>The Global Catalogue of Microorganisms (GCM) 10K type strain sequencing project: providing services to taxonomists for standard genome sequencing and annotation.</title>
        <authorList>
            <consortium name="The Broad Institute Genomics Platform"/>
            <consortium name="The Broad Institute Genome Sequencing Center for Infectious Disease"/>
            <person name="Wu L."/>
            <person name="Ma J."/>
        </authorList>
    </citation>
    <scope>NUCLEOTIDE SEQUENCE [LARGE SCALE GENOMIC DNA]</scope>
    <source>
        <strain evidence="10 11">JCM 16221</strain>
    </source>
</reference>
<evidence type="ECO:0000256" key="3">
    <source>
        <dbReference type="ARBA" id="ARBA00022679"/>
    </source>
</evidence>
<keyword evidence="5" id="KW-0418">Kinase</keyword>
<evidence type="ECO:0000259" key="9">
    <source>
        <dbReference type="PROSITE" id="PS50011"/>
    </source>
</evidence>
<evidence type="ECO:0000256" key="2">
    <source>
        <dbReference type="ARBA" id="ARBA00022527"/>
    </source>
</evidence>
<dbReference type="PANTHER" id="PTHR43289">
    <property type="entry name" value="MITOGEN-ACTIVATED PROTEIN KINASE KINASE KINASE 20-RELATED"/>
    <property type="match status" value="1"/>
</dbReference>
<evidence type="ECO:0000256" key="7">
    <source>
        <dbReference type="PROSITE-ProRule" id="PRU10141"/>
    </source>
</evidence>
<evidence type="ECO:0000256" key="5">
    <source>
        <dbReference type="ARBA" id="ARBA00022777"/>
    </source>
</evidence>
<dbReference type="PROSITE" id="PS00107">
    <property type="entry name" value="PROTEIN_KINASE_ATP"/>
    <property type="match status" value="1"/>
</dbReference>
<evidence type="ECO:0000256" key="6">
    <source>
        <dbReference type="ARBA" id="ARBA00022840"/>
    </source>
</evidence>
<feature type="domain" description="Protein kinase" evidence="9">
    <location>
        <begin position="12"/>
        <end position="267"/>
    </location>
</feature>
<dbReference type="InterPro" id="IPR008271">
    <property type="entry name" value="Ser/Thr_kinase_AS"/>
</dbReference>
<evidence type="ECO:0000313" key="11">
    <source>
        <dbReference type="Proteomes" id="UP001501218"/>
    </source>
</evidence>
<dbReference type="PANTHER" id="PTHR43289:SF6">
    <property type="entry name" value="SERINE_THREONINE-PROTEIN KINASE NEKL-3"/>
    <property type="match status" value="1"/>
</dbReference>
<keyword evidence="2" id="KW-0723">Serine/threonine-protein kinase</keyword>